<keyword evidence="3 10" id="KW-0813">Transport</keyword>
<dbReference type="Gene3D" id="3.30.1150.10">
    <property type="match status" value="1"/>
</dbReference>
<dbReference type="PROSITE" id="PS52015">
    <property type="entry name" value="TONB_CTD"/>
    <property type="match status" value="1"/>
</dbReference>
<keyword evidence="5 10" id="KW-0997">Cell inner membrane</keyword>
<dbReference type="GO" id="GO:0030288">
    <property type="term" value="C:outer membrane-bounded periplasmic space"/>
    <property type="evidence" value="ECO:0007669"/>
    <property type="project" value="InterPro"/>
</dbReference>
<comment type="subcellular location">
    <subcellularLocation>
        <location evidence="1 10">Cell inner membrane</location>
        <topology evidence="1 10">Single-pass membrane protein</topology>
        <orientation evidence="1 10">Periplasmic side</orientation>
    </subcellularLocation>
</comment>
<evidence type="ECO:0000313" key="13">
    <source>
        <dbReference type="Proteomes" id="UP000283627"/>
    </source>
</evidence>
<evidence type="ECO:0000256" key="2">
    <source>
        <dbReference type="ARBA" id="ARBA00006555"/>
    </source>
</evidence>
<dbReference type="InterPro" id="IPR051045">
    <property type="entry name" value="TonB-dependent_transducer"/>
</dbReference>
<evidence type="ECO:0000313" key="12">
    <source>
        <dbReference type="EMBL" id="RON56478.1"/>
    </source>
</evidence>
<dbReference type="AlphaFoldDB" id="A0A423KPB5"/>
<evidence type="ECO:0000259" key="11">
    <source>
        <dbReference type="PROSITE" id="PS52015"/>
    </source>
</evidence>
<keyword evidence="9" id="KW-0472">Membrane</keyword>
<dbReference type="SUPFAM" id="SSF74653">
    <property type="entry name" value="TolA/TonB C-terminal domain"/>
    <property type="match status" value="1"/>
</dbReference>
<dbReference type="GO" id="GO:0055085">
    <property type="term" value="P:transmembrane transport"/>
    <property type="evidence" value="ECO:0007669"/>
    <property type="project" value="InterPro"/>
</dbReference>
<keyword evidence="6" id="KW-0812">Transmembrane</keyword>
<evidence type="ECO:0000256" key="5">
    <source>
        <dbReference type="ARBA" id="ARBA00022519"/>
    </source>
</evidence>
<dbReference type="OrthoDB" id="7032307at2"/>
<keyword evidence="7 10" id="KW-0653">Protein transport</keyword>
<dbReference type="GO" id="GO:0015891">
    <property type="term" value="P:siderophore transport"/>
    <property type="evidence" value="ECO:0007669"/>
    <property type="project" value="InterPro"/>
</dbReference>
<comment type="function">
    <text evidence="10">Interacts with outer membrane receptor proteins that carry out high-affinity binding and energy dependent uptake into the periplasmic space of specific substrates. It could act to transduce energy from the cytoplasmic membrane to specific energy-requiring processes in the outer membrane, resulting in the release into the periplasm of ligands bound by these outer membrane proteins.</text>
</comment>
<dbReference type="PRINTS" id="PR01374">
    <property type="entry name" value="TONBPROTEIN"/>
</dbReference>
<dbReference type="InterPro" id="IPR006260">
    <property type="entry name" value="TonB/TolA_C"/>
</dbReference>
<evidence type="ECO:0000256" key="4">
    <source>
        <dbReference type="ARBA" id="ARBA00022475"/>
    </source>
</evidence>
<gene>
    <name evidence="12" type="ORF">BK665_06095</name>
</gene>
<feature type="domain" description="TonB C-terminal" evidence="11">
    <location>
        <begin position="18"/>
        <end position="114"/>
    </location>
</feature>
<dbReference type="Proteomes" id="UP000283627">
    <property type="component" value="Unassembled WGS sequence"/>
</dbReference>
<keyword evidence="8" id="KW-1133">Transmembrane helix</keyword>
<evidence type="ECO:0000256" key="6">
    <source>
        <dbReference type="ARBA" id="ARBA00022692"/>
    </source>
</evidence>
<proteinExistence type="inferred from homology"/>
<reference evidence="12 13" key="1">
    <citation type="submission" date="2016-10" db="EMBL/GenBank/DDBJ databases">
        <title>Comparative genome analysis of multiple Pseudomonas spp. focuses on biocontrol and plant growth promoting traits.</title>
        <authorList>
            <person name="Tao X.-Y."/>
            <person name="Taylor C.G."/>
        </authorList>
    </citation>
    <scope>NUCLEOTIDE SEQUENCE [LARGE SCALE GENOMIC DNA]</scope>
    <source>
        <strain evidence="12 13">39A2</strain>
    </source>
</reference>
<evidence type="ECO:0000256" key="3">
    <source>
        <dbReference type="ARBA" id="ARBA00022448"/>
    </source>
</evidence>
<dbReference type="Pfam" id="PF03544">
    <property type="entry name" value="TonB_C"/>
    <property type="match status" value="1"/>
</dbReference>
<dbReference type="GO" id="GO:0015031">
    <property type="term" value="P:protein transport"/>
    <property type="evidence" value="ECO:0007669"/>
    <property type="project" value="UniProtKB-UniRule"/>
</dbReference>
<evidence type="ECO:0000256" key="9">
    <source>
        <dbReference type="ARBA" id="ARBA00023136"/>
    </source>
</evidence>
<comment type="similarity">
    <text evidence="2 10">Belongs to the TonB family.</text>
</comment>
<sequence length="204" mass="22737">MRWFALVLLFVVSGVSWAGEVFLVPENSPKPVYPRALSRAGITGDVRVGFTAHSDGSVSKVSVLESDHPELAESARIAVSQWRFRPWTASNEQPGEVEVVAPMAFRLNQGLPLDANKWLTELRCREVNEELRNVPEGSWVDSSVFNITRGYLSNAFPMAQLSRDQRLALIAKLNKSVPGIVWGCRSSPVSRYVKYLPADVRKLL</sequence>
<dbReference type="GO" id="GO:0098797">
    <property type="term" value="C:plasma membrane protein complex"/>
    <property type="evidence" value="ECO:0007669"/>
    <property type="project" value="TreeGrafter"/>
</dbReference>
<dbReference type="RefSeq" id="WP_123403940.1">
    <property type="nucleotide sequence ID" value="NZ_MOBP01000004.1"/>
</dbReference>
<evidence type="ECO:0000256" key="7">
    <source>
        <dbReference type="ARBA" id="ARBA00022927"/>
    </source>
</evidence>
<evidence type="ECO:0000256" key="1">
    <source>
        <dbReference type="ARBA" id="ARBA00004383"/>
    </source>
</evidence>
<keyword evidence="10" id="KW-0735">Signal-anchor</keyword>
<dbReference type="NCBIfam" id="TIGR01352">
    <property type="entry name" value="tonB_Cterm"/>
    <property type="match status" value="1"/>
</dbReference>
<protein>
    <recommendedName>
        <fullName evidence="10">Protein TonB</fullName>
    </recommendedName>
</protein>
<dbReference type="GO" id="GO:0031992">
    <property type="term" value="F:energy transducer activity"/>
    <property type="evidence" value="ECO:0007669"/>
    <property type="project" value="InterPro"/>
</dbReference>
<evidence type="ECO:0000256" key="10">
    <source>
        <dbReference type="RuleBase" id="RU362123"/>
    </source>
</evidence>
<organism evidence="12 13">
    <name type="scientific">Pseudomonas frederiksbergensis</name>
    <dbReference type="NCBI Taxonomy" id="104087"/>
    <lineage>
        <taxon>Bacteria</taxon>
        <taxon>Pseudomonadati</taxon>
        <taxon>Pseudomonadota</taxon>
        <taxon>Gammaproteobacteria</taxon>
        <taxon>Pseudomonadales</taxon>
        <taxon>Pseudomonadaceae</taxon>
        <taxon>Pseudomonas</taxon>
    </lineage>
</organism>
<name>A0A423KPB5_9PSED</name>
<comment type="caution">
    <text evidence="12">The sequence shown here is derived from an EMBL/GenBank/DDBJ whole genome shotgun (WGS) entry which is preliminary data.</text>
</comment>
<dbReference type="EMBL" id="MOBP01000004">
    <property type="protein sequence ID" value="RON56478.1"/>
    <property type="molecule type" value="Genomic_DNA"/>
</dbReference>
<dbReference type="PANTHER" id="PTHR33446">
    <property type="entry name" value="PROTEIN TONB-RELATED"/>
    <property type="match status" value="1"/>
</dbReference>
<evidence type="ECO:0000256" key="8">
    <source>
        <dbReference type="ARBA" id="ARBA00022989"/>
    </source>
</evidence>
<dbReference type="InterPro" id="IPR003538">
    <property type="entry name" value="TonB"/>
</dbReference>
<keyword evidence="4 10" id="KW-1003">Cell membrane</keyword>
<dbReference type="PANTHER" id="PTHR33446:SF2">
    <property type="entry name" value="PROTEIN TONB"/>
    <property type="match status" value="1"/>
</dbReference>
<dbReference type="InterPro" id="IPR037682">
    <property type="entry name" value="TonB_C"/>
</dbReference>
<accession>A0A423KPB5</accession>